<dbReference type="SUPFAM" id="SSF69075">
    <property type="entry name" value="Glutamyl tRNA-reductase dimerization domain"/>
    <property type="match status" value="1"/>
</dbReference>
<feature type="active site" description="Nucleophile" evidence="8">
    <location>
        <position position="51"/>
    </location>
</feature>
<comment type="caution">
    <text evidence="13">The sequence shown here is derived from an EMBL/GenBank/DDBJ whole genome shotgun (WGS) entry which is preliminary data.</text>
</comment>
<evidence type="ECO:0000259" key="11">
    <source>
        <dbReference type="Pfam" id="PF01488"/>
    </source>
</evidence>
<evidence type="ECO:0000313" key="14">
    <source>
        <dbReference type="Proteomes" id="UP001519363"/>
    </source>
</evidence>
<evidence type="ECO:0000256" key="9">
    <source>
        <dbReference type="RuleBase" id="RU000584"/>
    </source>
</evidence>
<feature type="binding site" evidence="8">
    <location>
        <begin position="115"/>
        <end position="117"/>
    </location>
    <ligand>
        <name>substrate</name>
    </ligand>
</feature>
<dbReference type="InterPro" id="IPR000343">
    <property type="entry name" value="4pyrrol_synth_GluRdtase"/>
</dbReference>
<evidence type="ECO:0000256" key="3">
    <source>
        <dbReference type="ARBA" id="ARBA00012970"/>
    </source>
</evidence>
<dbReference type="InterPro" id="IPR036343">
    <property type="entry name" value="GluRdtase_N_sf"/>
</dbReference>
<dbReference type="Pfam" id="PF05201">
    <property type="entry name" value="GlutR_N"/>
    <property type="match status" value="1"/>
</dbReference>
<dbReference type="GO" id="GO:0008883">
    <property type="term" value="F:glutamyl-tRNA reductase activity"/>
    <property type="evidence" value="ECO:0007669"/>
    <property type="project" value="UniProtKB-EC"/>
</dbReference>
<feature type="binding site" evidence="8">
    <location>
        <begin position="50"/>
        <end position="53"/>
    </location>
    <ligand>
        <name>substrate</name>
    </ligand>
</feature>
<sequence length="455" mass="47328">MSLLVVGLSHRTAPVSMLERAAVNGEAETAKLLGELLECPNVSEAVLVATCNRIEVCTVVETFHGGLADISGVLSRHSGVDVTTLCNHLFVHYAAGAVDHLFRVTSGLDSMVVGEAQILGQVRTAYTTAKQAGTVGRTLHELVQHGLRVGKRVHTETAIDHAGPSVVTEALADAERVLGGLTGRRALVVGAGSMGGLAAAQLRRAGVGRIAVANRSAANGQRLADAIAADGTPAVAVGLESLVAELALADVVVACTGASAPVLDAPTVRAARTEPGTLVVCDLGLPRDVDAEVGELPGVHVVDLASLQQRLREAPSGLDTARAGELVAEEVQAYLSAQRSAEVTPTVTALRRRAAEVVDSELLRLDSRLPDLDADVRDELSRTVRRVVDKLLHMPTVRVKQLASAPGGSSYADALRELFALDPQLPSAVSTTPATEAESVTTHHIAMSTLDGEAR</sequence>
<dbReference type="RefSeq" id="WP_086789649.1">
    <property type="nucleotide sequence ID" value="NZ_JAGIOO010000001.1"/>
</dbReference>
<comment type="function">
    <text evidence="8">Catalyzes the NADPH-dependent reduction of glutamyl-tRNA(Glu) to glutamate 1-semialdehyde (GSA).</text>
</comment>
<evidence type="ECO:0000256" key="4">
    <source>
        <dbReference type="ARBA" id="ARBA00022857"/>
    </source>
</evidence>
<dbReference type="EMBL" id="JAGIOO010000001">
    <property type="protein sequence ID" value="MBP2476007.1"/>
    <property type="molecule type" value="Genomic_DNA"/>
</dbReference>
<dbReference type="InterPro" id="IPR015895">
    <property type="entry name" value="4pyrrol_synth_GluRdtase_N"/>
</dbReference>
<dbReference type="InterPro" id="IPR018214">
    <property type="entry name" value="GluRdtase_CS"/>
</dbReference>
<evidence type="ECO:0000256" key="8">
    <source>
        <dbReference type="HAMAP-Rule" id="MF_00087"/>
    </source>
</evidence>
<feature type="binding site" evidence="8">
    <location>
        <position position="110"/>
    </location>
    <ligand>
        <name>substrate</name>
    </ligand>
</feature>
<feature type="binding site" evidence="8">
    <location>
        <position position="121"/>
    </location>
    <ligand>
        <name>substrate</name>
    </ligand>
</feature>
<keyword evidence="4 8" id="KW-0521">NADP</keyword>
<dbReference type="InterPro" id="IPR036291">
    <property type="entry name" value="NAD(P)-bd_dom_sf"/>
</dbReference>
<organism evidence="13 14">
    <name type="scientific">Crossiella equi</name>
    <dbReference type="NCBI Taxonomy" id="130796"/>
    <lineage>
        <taxon>Bacteria</taxon>
        <taxon>Bacillati</taxon>
        <taxon>Actinomycetota</taxon>
        <taxon>Actinomycetes</taxon>
        <taxon>Pseudonocardiales</taxon>
        <taxon>Pseudonocardiaceae</taxon>
        <taxon>Crossiella</taxon>
    </lineage>
</organism>
<gene>
    <name evidence="8" type="primary">hemA</name>
    <name evidence="13" type="ORF">JOF53_004879</name>
</gene>
<comment type="similarity">
    <text evidence="2 8 9">Belongs to the glutamyl-tRNA reductase family.</text>
</comment>
<dbReference type="PANTHER" id="PTHR43013:SF1">
    <property type="entry name" value="GLUTAMYL-TRNA REDUCTASE"/>
    <property type="match status" value="1"/>
</dbReference>
<comment type="subunit">
    <text evidence="8">Homodimer.</text>
</comment>
<evidence type="ECO:0000256" key="6">
    <source>
        <dbReference type="ARBA" id="ARBA00023244"/>
    </source>
</evidence>
<evidence type="ECO:0000313" key="13">
    <source>
        <dbReference type="EMBL" id="MBP2476007.1"/>
    </source>
</evidence>
<comment type="pathway">
    <text evidence="1 8 9">Porphyrin-containing compound metabolism; protoporphyrin-IX biosynthesis; 5-aminolevulinate from L-glutamyl-tRNA(Glu): step 1/2.</text>
</comment>
<accession>A0ABS5AI25</accession>
<feature type="site" description="Important for activity" evidence="8">
    <location>
        <position position="100"/>
    </location>
</feature>
<comment type="miscellaneous">
    <text evidence="8">During catalysis, the active site Cys acts as a nucleophile attacking the alpha-carbonyl group of tRNA-bound glutamate with the formation of a thioester intermediate between enzyme and glutamate, and the concomitant release of tRNA(Glu). The thioester intermediate is finally reduced by direct hydride transfer from NADPH, to form the product GSA.</text>
</comment>
<keyword evidence="5 8" id="KW-0560">Oxidoreductase</keyword>
<evidence type="ECO:0000259" key="12">
    <source>
        <dbReference type="Pfam" id="PF05201"/>
    </source>
</evidence>
<dbReference type="PANTHER" id="PTHR43013">
    <property type="entry name" value="GLUTAMYL-TRNA REDUCTASE"/>
    <property type="match status" value="1"/>
</dbReference>
<dbReference type="Gene3D" id="3.40.50.720">
    <property type="entry name" value="NAD(P)-binding Rossmann-like Domain"/>
    <property type="match status" value="1"/>
</dbReference>
<dbReference type="Proteomes" id="UP001519363">
    <property type="component" value="Unassembled WGS sequence"/>
</dbReference>
<feature type="domain" description="Quinate/shikimate 5-dehydrogenase/glutamyl-tRNA reductase" evidence="11">
    <location>
        <begin position="174"/>
        <end position="308"/>
    </location>
</feature>
<dbReference type="InterPro" id="IPR036453">
    <property type="entry name" value="GluRdtase_dimer_dom_sf"/>
</dbReference>
<keyword evidence="6 8" id="KW-0627">Porphyrin biosynthesis</keyword>
<dbReference type="PROSITE" id="PS00747">
    <property type="entry name" value="GLUTR"/>
    <property type="match status" value="1"/>
</dbReference>
<dbReference type="InterPro" id="IPR015896">
    <property type="entry name" value="4pyrrol_synth_GluRdtase_dimer"/>
</dbReference>
<evidence type="ECO:0000259" key="10">
    <source>
        <dbReference type="Pfam" id="PF00745"/>
    </source>
</evidence>
<evidence type="ECO:0000256" key="1">
    <source>
        <dbReference type="ARBA" id="ARBA00005059"/>
    </source>
</evidence>
<evidence type="ECO:0000256" key="2">
    <source>
        <dbReference type="ARBA" id="ARBA00005916"/>
    </source>
</evidence>
<dbReference type="SUPFAM" id="SSF51735">
    <property type="entry name" value="NAD(P)-binding Rossmann-fold domains"/>
    <property type="match status" value="1"/>
</dbReference>
<dbReference type="HAMAP" id="MF_00087">
    <property type="entry name" value="Glu_tRNA_reductase"/>
    <property type="match status" value="1"/>
</dbReference>
<feature type="domain" description="Glutamyl-tRNA reductase N-terminal" evidence="12">
    <location>
        <begin position="6"/>
        <end position="157"/>
    </location>
</feature>
<dbReference type="Gene3D" id="3.30.460.30">
    <property type="entry name" value="Glutamyl-tRNA reductase, N-terminal domain"/>
    <property type="match status" value="1"/>
</dbReference>
<dbReference type="EC" id="1.2.1.70" evidence="3 8"/>
<name>A0ABS5AI25_9PSEU</name>
<reference evidence="13 14" key="1">
    <citation type="submission" date="2021-03" db="EMBL/GenBank/DDBJ databases">
        <title>Sequencing the genomes of 1000 actinobacteria strains.</title>
        <authorList>
            <person name="Klenk H.-P."/>
        </authorList>
    </citation>
    <scope>NUCLEOTIDE SEQUENCE [LARGE SCALE GENOMIC DNA]</scope>
    <source>
        <strain evidence="13 14">DSM 44580</strain>
    </source>
</reference>
<dbReference type="NCBIfam" id="NF000744">
    <property type="entry name" value="PRK00045.1-3"/>
    <property type="match status" value="1"/>
</dbReference>
<dbReference type="CDD" id="cd05213">
    <property type="entry name" value="NAD_bind_Glutamyl_tRNA_reduct"/>
    <property type="match status" value="1"/>
</dbReference>
<dbReference type="Pfam" id="PF00745">
    <property type="entry name" value="GlutR_dimer"/>
    <property type="match status" value="1"/>
</dbReference>
<proteinExistence type="inferred from homology"/>
<comment type="domain">
    <text evidence="8">Possesses an unusual extended V-shaped dimeric structure with each monomer consisting of three distinct domains arranged along a curved 'spinal' alpha-helix. The N-terminal catalytic domain specifically recognizes the glutamate moiety of the substrate. The second domain is the NADPH-binding domain, and the third C-terminal domain is responsible for dimerization.</text>
</comment>
<dbReference type="SUPFAM" id="SSF69742">
    <property type="entry name" value="Glutamyl tRNA-reductase catalytic, N-terminal domain"/>
    <property type="match status" value="1"/>
</dbReference>
<evidence type="ECO:0000256" key="5">
    <source>
        <dbReference type="ARBA" id="ARBA00023002"/>
    </source>
</evidence>
<dbReference type="InterPro" id="IPR006151">
    <property type="entry name" value="Shikm_DH/Glu-tRNA_Rdtase"/>
</dbReference>
<protein>
    <recommendedName>
        <fullName evidence="3 8">Glutamyl-tRNA reductase</fullName>
        <shortName evidence="8">GluTR</shortName>
        <ecNumber evidence="3 8">1.2.1.70</ecNumber>
    </recommendedName>
</protein>
<evidence type="ECO:0000256" key="7">
    <source>
        <dbReference type="ARBA" id="ARBA00047464"/>
    </source>
</evidence>
<keyword evidence="14" id="KW-1185">Reference proteome</keyword>
<feature type="domain" description="Tetrapyrrole biosynthesis glutamyl-tRNA reductase dimerisation" evidence="10">
    <location>
        <begin position="323"/>
        <end position="421"/>
    </location>
</feature>
<dbReference type="PIRSF" id="PIRSF000445">
    <property type="entry name" value="4pyrrol_synth_GluRdtase"/>
    <property type="match status" value="1"/>
</dbReference>
<dbReference type="NCBIfam" id="TIGR01035">
    <property type="entry name" value="hemA"/>
    <property type="match status" value="1"/>
</dbReference>
<feature type="binding site" evidence="8">
    <location>
        <begin position="190"/>
        <end position="195"/>
    </location>
    <ligand>
        <name>NADP(+)</name>
        <dbReference type="ChEBI" id="CHEBI:58349"/>
    </ligand>
</feature>
<dbReference type="Pfam" id="PF01488">
    <property type="entry name" value="Shikimate_DH"/>
    <property type="match status" value="1"/>
</dbReference>
<comment type="catalytic activity">
    <reaction evidence="7 8 9">
        <text>(S)-4-amino-5-oxopentanoate + tRNA(Glu) + NADP(+) = L-glutamyl-tRNA(Glu) + NADPH + H(+)</text>
        <dbReference type="Rhea" id="RHEA:12344"/>
        <dbReference type="Rhea" id="RHEA-COMP:9663"/>
        <dbReference type="Rhea" id="RHEA-COMP:9680"/>
        <dbReference type="ChEBI" id="CHEBI:15378"/>
        <dbReference type="ChEBI" id="CHEBI:57501"/>
        <dbReference type="ChEBI" id="CHEBI:57783"/>
        <dbReference type="ChEBI" id="CHEBI:58349"/>
        <dbReference type="ChEBI" id="CHEBI:78442"/>
        <dbReference type="ChEBI" id="CHEBI:78520"/>
        <dbReference type="EC" id="1.2.1.70"/>
    </reaction>
</comment>